<dbReference type="EMBL" id="JBJQND010000006">
    <property type="protein sequence ID" value="KAL3875064.1"/>
    <property type="molecule type" value="Genomic_DNA"/>
</dbReference>
<proteinExistence type="predicted"/>
<evidence type="ECO:0000313" key="1">
    <source>
        <dbReference type="EMBL" id="KAL3875064.1"/>
    </source>
</evidence>
<gene>
    <name evidence="1" type="ORF">ACJMK2_038002</name>
</gene>
<dbReference type="AlphaFoldDB" id="A0ABD3WM66"/>
<accession>A0ABD3WM66</accession>
<name>A0ABD3WM66_SINWO</name>
<comment type="caution">
    <text evidence="1">The sequence shown here is derived from an EMBL/GenBank/DDBJ whole genome shotgun (WGS) entry which is preliminary data.</text>
</comment>
<sequence length="92" mass="10094">MFSCNAKKPKGCPNQRFKSVWKRAISEFKINIILQAEVPTSAASSPLELIKEFLDSYKASSSTENNVSNKLSRNITVILNTGHVAPGQDLLA</sequence>
<organism evidence="1 2">
    <name type="scientific">Sinanodonta woodiana</name>
    <name type="common">Chinese pond mussel</name>
    <name type="synonym">Anodonta woodiana</name>
    <dbReference type="NCBI Taxonomy" id="1069815"/>
    <lineage>
        <taxon>Eukaryota</taxon>
        <taxon>Metazoa</taxon>
        <taxon>Spiralia</taxon>
        <taxon>Lophotrochozoa</taxon>
        <taxon>Mollusca</taxon>
        <taxon>Bivalvia</taxon>
        <taxon>Autobranchia</taxon>
        <taxon>Heteroconchia</taxon>
        <taxon>Palaeoheterodonta</taxon>
        <taxon>Unionida</taxon>
        <taxon>Unionoidea</taxon>
        <taxon>Unionidae</taxon>
        <taxon>Unioninae</taxon>
        <taxon>Sinanodonta</taxon>
    </lineage>
</organism>
<evidence type="ECO:0000313" key="2">
    <source>
        <dbReference type="Proteomes" id="UP001634394"/>
    </source>
</evidence>
<keyword evidence="2" id="KW-1185">Reference proteome</keyword>
<reference evidence="1 2" key="1">
    <citation type="submission" date="2024-11" db="EMBL/GenBank/DDBJ databases">
        <title>Chromosome-level genome assembly of the freshwater bivalve Anodonta woodiana.</title>
        <authorList>
            <person name="Chen X."/>
        </authorList>
    </citation>
    <scope>NUCLEOTIDE SEQUENCE [LARGE SCALE GENOMIC DNA]</scope>
    <source>
        <strain evidence="1">MN2024</strain>
        <tissue evidence="1">Gills</tissue>
    </source>
</reference>
<protein>
    <submittedName>
        <fullName evidence="1">Uncharacterized protein</fullName>
    </submittedName>
</protein>
<dbReference type="Proteomes" id="UP001634394">
    <property type="component" value="Unassembled WGS sequence"/>
</dbReference>